<keyword evidence="3" id="KW-1185">Reference proteome</keyword>
<sequence>MTAMTTRQEIVPLTFGGFAYEGRKVYGSGGGLEPVVLVGGAFQHKDAWGRIERELLAEADVITVDLPGWGTADRLPPEYGVDFLAGALDHLLDHVAPGPVHMVGASYGSGVAHRWAQLRPERVRRLLLVGTMSHVTGRLRQRISRSVELAEQGRHEEFTAEVLDLMLSGQPGVRRQAAVRRCVGGLVNTMTDADVAKYLDNTRRLLDHPGDDGSVLPVPVLVTTGEHDPLTTPRLSREAAARCADARFTTIHGADHLVHLERPAEIVDLALRFFAGQPLSGLPYCAPVEHVVCGVAR</sequence>
<organism evidence="2 3">
    <name type="scientific">Amycolatopsis thermophila</name>
    <dbReference type="NCBI Taxonomy" id="206084"/>
    <lineage>
        <taxon>Bacteria</taxon>
        <taxon>Bacillati</taxon>
        <taxon>Actinomycetota</taxon>
        <taxon>Actinomycetes</taxon>
        <taxon>Pseudonocardiales</taxon>
        <taxon>Pseudonocardiaceae</taxon>
        <taxon>Amycolatopsis</taxon>
    </lineage>
</organism>
<accession>A0ABU0EXI9</accession>
<protein>
    <submittedName>
        <fullName evidence="2">Pimeloyl-ACP methyl ester carboxylesterase</fullName>
    </submittedName>
</protein>
<dbReference type="PANTHER" id="PTHR43194:SF2">
    <property type="entry name" value="PEROXISOMAL MEMBRANE PROTEIN LPX1"/>
    <property type="match status" value="1"/>
</dbReference>
<dbReference type="Pfam" id="PF12697">
    <property type="entry name" value="Abhydrolase_6"/>
    <property type="match status" value="1"/>
</dbReference>
<evidence type="ECO:0000259" key="1">
    <source>
        <dbReference type="Pfam" id="PF12697"/>
    </source>
</evidence>
<dbReference type="EMBL" id="JAUSUT010000001">
    <property type="protein sequence ID" value="MDQ0379824.1"/>
    <property type="molecule type" value="Genomic_DNA"/>
</dbReference>
<proteinExistence type="predicted"/>
<evidence type="ECO:0000313" key="3">
    <source>
        <dbReference type="Proteomes" id="UP001229651"/>
    </source>
</evidence>
<name>A0ABU0EXI9_9PSEU</name>
<dbReference type="InterPro" id="IPR000639">
    <property type="entry name" value="Epox_hydrolase-like"/>
</dbReference>
<dbReference type="Gene3D" id="3.40.50.1820">
    <property type="entry name" value="alpha/beta hydrolase"/>
    <property type="match status" value="1"/>
</dbReference>
<dbReference type="InterPro" id="IPR050228">
    <property type="entry name" value="Carboxylesterase_BioH"/>
</dbReference>
<reference evidence="2 3" key="1">
    <citation type="submission" date="2023-07" db="EMBL/GenBank/DDBJ databases">
        <title>Sequencing the genomes of 1000 actinobacteria strains.</title>
        <authorList>
            <person name="Klenk H.-P."/>
        </authorList>
    </citation>
    <scope>NUCLEOTIDE SEQUENCE [LARGE SCALE GENOMIC DNA]</scope>
    <source>
        <strain evidence="2 3">DSM 45805</strain>
    </source>
</reference>
<dbReference type="InterPro" id="IPR029058">
    <property type="entry name" value="AB_hydrolase_fold"/>
</dbReference>
<comment type="caution">
    <text evidence="2">The sequence shown here is derived from an EMBL/GenBank/DDBJ whole genome shotgun (WGS) entry which is preliminary data.</text>
</comment>
<gene>
    <name evidence="2" type="ORF">FB470_003818</name>
</gene>
<dbReference type="Proteomes" id="UP001229651">
    <property type="component" value="Unassembled WGS sequence"/>
</dbReference>
<dbReference type="PRINTS" id="PR00111">
    <property type="entry name" value="ABHYDROLASE"/>
</dbReference>
<evidence type="ECO:0000313" key="2">
    <source>
        <dbReference type="EMBL" id="MDQ0379824.1"/>
    </source>
</evidence>
<dbReference type="SUPFAM" id="SSF53474">
    <property type="entry name" value="alpha/beta-Hydrolases"/>
    <property type="match status" value="1"/>
</dbReference>
<dbReference type="InterPro" id="IPR000073">
    <property type="entry name" value="AB_hydrolase_1"/>
</dbReference>
<feature type="domain" description="AB hydrolase-1" evidence="1">
    <location>
        <begin position="35"/>
        <end position="268"/>
    </location>
</feature>
<dbReference type="PANTHER" id="PTHR43194">
    <property type="entry name" value="HYDROLASE ALPHA/BETA FOLD FAMILY"/>
    <property type="match status" value="1"/>
</dbReference>
<dbReference type="PRINTS" id="PR00412">
    <property type="entry name" value="EPOXHYDRLASE"/>
</dbReference>